<dbReference type="Proteomes" id="UP000193958">
    <property type="component" value="Unassembled WGS sequence"/>
</dbReference>
<protein>
    <recommendedName>
        <fullName evidence="1">Glycosyltransferase 2-like domain-containing protein</fullName>
    </recommendedName>
</protein>
<dbReference type="GO" id="GO:0016758">
    <property type="term" value="F:hexosyltransferase activity"/>
    <property type="evidence" value="ECO:0007669"/>
    <property type="project" value="UniProtKB-ARBA"/>
</dbReference>
<reference evidence="2 3" key="1">
    <citation type="journal article" date="2016" name="Eur. J. Clin. Microbiol. Infect. Dis.">
        <title>Whole genome sequencing as a tool for phylogenetic analysis of clinical strains of Mitis group streptococci.</title>
        <authorList>
            <person name="Rasmussen L.H."/>
            <person name="Dargis R."/>
            <person name="Hojholt K."/>
            <person name="Christensen J.J."/>
            <person name="Skovgaard O."/>
            <person name="Justesen U.S."/>
            <person name="Rosenvinge F.S."/>
            <person name="Moser C."/>
            <person name="Lukjancenko O."/>
            <person name="Rasmussen S."/>
            <person name="Nielsen X.C."/>
        </authorList>
    </citation>
    <scope>NUCLEOTIDE SEQUENCE [LARGE SCALE GENOMIC DNA]</scope>
    <source>
        <strain evidence="2 3">B_003802_10</strain>
    </source>
</reference>
<dbReference type="CDD" id="cd04196">
    <property type="entry name" value="GT_2_like_d"/>
    <property type="match status" value="1"/>
</dbReference>
<dbReference type="InterPro" id="IPR029044">
    <property type="entry name" value="Nucleotide-diphossugar_trans"/>
</dbReference>
<dbReference type="PANTHER" id="PTHR22916:SF3">
    <property type="entry name" value="UDP-GLCNAC:BETAGAL BETA-1,3-N-ACETYLGLUCOSAMINYLTRANSFERASE-LIKE PROTEIN 1"/>
    <property type="match status" value="1"/>
</dbReference>
<feature type="domain" description="Glycosyltransferase 2-like" evidence="1">
    <location>
        <begin position="3"/>
        <end position="138"/>
    </location>
</feature>
<sequence length="277" mass="32351">MISVAMTTYNGEKYIFKQLESILAQTVPVDEIIIFDDGSTDNTAQIISQLNNPKIKFFVNDHNVGYIKNFYKAISRCSGDFIFLSDQDDIWVSNKVERMVRIMEDTGTDALCTNFSLINADGQEIDRESFPQNRFFRDIKGNVNLLISIEFEYIVYGNIIQGATFCINKTVQKYYKELNNELVYHDHQLLLIASKIGKVIFLNEPLIQYRIHSNNTIGLKKKKSKLLKELKFPKIEPSMVTFLRQLNRVSKVQHYFHYILYYYLRIPSIKNIIKTLK</sequence>
<dbReference type="PANTHER" id="PTHR22916">
    <property type="entry name" value="GLYCOSYLTRANSFERASE"/>
    <property type="match status" value="1"/>
</dbReference>
<evidence type="ECO:0000313" key="2">
    <source>
        <dbReference type="EMBL" id="ORO41806.1"/>
    </source>
</evidence>
<dbReference type="InterPro" id="IPR001173">
    <property type="entry name" value="Glyco_trans_2-like"/>
</dbReference>
<dbReference type="EMBL" id="NCUE01000019">
    <property type="protein sequence ID" value="ORO41806.1"/>
    <property type="molecule type" value="Genomic_DNA"/>
</dbReference>
<dbReference type="SUPFAM" id="SSF53448">
    <property type="entry name" value="Nucleotide-diphospho-sugar transferases"/>
    <property type="match status" value="1"/>
</dbReference>
<accession>A0A1X1G4R6</accession>
<dbReference type="RefSeq" id="WP_084921258.1">
    <property type="nucleotide sequence ID" value="NZ_NCUE01000019.1"/>
</dbReference>
<name>A0A1X1G4R6_STROR</name>
<proteinExistence type="predicted"/>
<organism evidence="2 3">
    <name type="scientific">Streptococcus oralis subsp. tigurinus</name>
    <dbReference type="NCBI Taxonomy" id="1077464"/>
    <lineage>
        <taxon>Bacteria</taxon>
        <taxon>Bacillati</taxon>
        <taxon>Bacillota</taxon>
        <taxon>Bacilli</taxon>
        <taxon>Lactobacillales</taxon>
        <taxon>Streptococcaceae</taxon>
        <taxon>Streptococcus</taxon>
    </lineage>
</organism>
<dbReference type="AlphaFoldDB" id="A0A1X1G4R6"/>
<gene>
    <name evidence="2" type="ORF">B7727_08235</name>
</gene>
<comment type="caution">
    <text evidence="2">The sequence shown here is derived from an EMBL/GenBank/DDBJ whole genome shotgun (WGS) entry which is preliminary data.</text>
</comment>
<evidence type="ECO:0000313" key="3">
    <source>
        <dbReference type="Proteomes" id="UP000193958"/>
    </source>
</evidence>
<dbReference type="Pfam" id="PF00535">
    <property type="entry name" value="Glycos_transf_2"/>
    <property type="match status" value="1"/>
</dbReference>
<dbReference type="Gene3D" id="3.90.550.10">
    <property type="entry name" value="Spore Coat Polysaccharide Biosynthesis Protein SpsA, Chain A"/>
    <property type="match status" value="1"/>
</dbReference>
<evidence type="ECO:0000259" key="1">
    <source>
        <dbReference type="Pfam" id="PF00535"/>
    </source>
</evidence>